<dbReference type="Gene3D" id="3.30.450.20">
    <property type="entry name" value="PAS domain"/>
    <property type="match status" value="1"/>
</dbReference>
<organism evidence="1 2">
    <name type="scientific">Sulfurospirillum diekertiae</name>
    <dbReference type="NCBI Taxonomy" id="1854492"/>
    <lineage>
        <taxon>Bacteria</taxon>
        <taxon>Pseudomonadati</taxon>
        <taxon>Campylobacterota</taxon>
        <taxon>Epsilonproteobacteria</taxon>
        <taxon>Campylobacterales</taxon>
        <taxon>Sulfurospirillaceae</taxon>
        <taxon>Sulfurospirillum</taxon>
    </lineage>
</organism>
<dbReference type="InterPro" id="IPR001633">
    <property type="entry name" value="EAL_dom"/>
</dbReference>
<dbReference type="PANTHER" id="PTHR33121:SF70">
    <property type="entry name" value="SIGNALING PROTEIN YKOW"/>
    <property type="match status" value="1"/>
</dbReference>
<dbReference type="SUPFAM" id="SSF141868">
    <property type="entry name" value="EAL domain-like"/>
    <property type="match status" value="1"/>
</dbReference>
<dbReference type="SMART" id="SM00267">
    <property type="entry name" value="GGDEF"/>
    <property type="match status" value="1"/>
</dbReference>
<dbReference type="SMART" id="SM00052">
    <property type="entry name" value="EAL"/>
    <property type="match status" value="1"/>
</dbReference>
<dbReference type="CDD" id="cd01949">
    <property type="entry name" value="GGDEF"/>
    <property type="match status" value="1"/>
</dbReference>
<dbReference type="Pfam" id="PF00563">
    <property type="entry name" value="EAL"/>
    <property type="match status" value="1"/>
</dbReference>
<dbReference type="CDD" id="cd18773">
    <property type="entry name" value="PDC1_HK_sensor"/>
    <property type="match status" value="1"/>
</dbReference>
<dbReference type="PROSITE" id="PS50887">
    <property type="entry name" value="GGDEF"/>
    <property type="match status" value="1"/>
</dbReference>
<dbReference type="Gene3D" id="3.20.20.450">
    <property type="entry name" value="EAL domain"/>
    <property type="match status" value="1"/>
</dbReference>
<dbReference type="NCBIfam" id="TIGR00254">
    <property type="entry name" value="GGDEF"/>
    <property type="match status" value="1"/>
</dbReference>
<accession>A0A6G9VTY0</accession>
<dbReference type="InterPro" id="IPR035919">
    <property type="entry name" value="EAL_sf"/>
</dbReference>
<gene>
    <name evidence="1" type="ORF">FA584_12715</name>
</gene>
<dbReference type="InterPro" id="IPR029787">
    <property type="entry name" value="Nucleotide_cyclase"/>
</dbReference>
<dbReference type="Pfam" id="PF00990">
    <property type="entry name" value="GGDEF"/>
    <property type="match status" value="1"/>
</dbReference>
<dbReference type="PANTHER" id="PTHR33121">
    <property type="entry name" value="CYCLIC DI-GMP PHOSPHODIESTERASE PDEF"/>
    <property type="match status" value="1"/>
</dbReference>
<dbReference type="RefSeq" id="WP_167750450.1">
    <property type="nucleotide sequence ID" value="NZ_CP039734.2"/>
</dbReference>
<evidence type="ECO:0000313" key="1">
    <source>
        <dbReference type="EMBL" id="QIR77010.1"/>
    </source>
</evidence>
<sequence>MATLQKNIWTIFYILLASALLFLGIVSYIQLNSIHQKYETDQINLVKLVSNATDSLFLTQEMMLNILGNEIAKEHNTRIFDDLRALNPSVVSFGFTDVEGTYLYTSSNFDKSKRPNLRTEAVTRDSFDYTLTQKKMVLGRTYFIAGSGRWGIPIRKTAYDELEQPIGVMTAGIGIEGAFKIYTENLSLGDYNTVTLIRDRDHFVQFQSSNHEISKNLYEAPLPNHFLQTLFNDISQKYNISIEEMEQKSEIYTVETSSIEGRRIQIALKYEPRYELWILSEVDHSQIMYDFIQNLIIYGLIFIVIHMILFLLFKMVANAENKRRADLTFQATHDTLTQLPNRNYLQQYIQDWMDHRARPFNLYYIDMDHFKNINDSFGHYFGDMVLIEFSKRLLSLVQKESVVIRQGGDEFIILSSYLIDDDTKLLSHIQNMTKELLKPYHIKQFNFVIGVSVGIAKYPEHGTTLDMLLRASDIAMYEAKKQRNSVHLFLPSMQEGYLNRVNVEQALHKALTNNELYMVYQPQVDKHGVIYGVEALIRWQSEELGLVPPDQFIPIAEASGLMPQLGHFIMSTTLKEMKALQMELGTSFQTSVNISIKQFMEIHFLEKLTKEIDRAKLASISLCLEITESLFIEDIDYILPLLQKIRGMGLHISMDDFGTGYSSLSILRKLPIDELKIDKSFVDTILNDITAEKMVQNIIMIGKNLDLYILAEGVETQEQEAMLKSLDCDRFQGYFYAKPLRYDALKEFFEQNHPHMSS</sequence>
<dbReference type="EMBL" id="CP039734">
    <property type="protein sequence ID" value="QIR77010.1"/>
    <property type="molecule type" value="Genomic_DNA"/>
</dbReference>
<dbReference type="AlphaFoldDB" id="A0A6G9VTY0"/>
<evidence type="ECO:0000313" key="2">
    <source>
        <dbReference type="Proteomes" id="UP000502831"/>
    </source>
</evidence>
<dbReference type="CDD" id="cd01948">
    <property type="entry name" value="EAL"/>
    <property type="match status" value="1"/>
</dbReference>
<dbReference type="InterPro" id="IPR043128">
    <property type="entry name" value="Rev_trsase/Diguanyl_cyclase"/>
</dbReference>
<dbReference type="InterPro" id="IPR000160">
    <property type="entry name" value="GGDEF_dom"/>
</dbReference>
<dbReference type="InterPro" id="IPR050706">
    <property type="entry name" value="Cyclic-di-GMP_PDE-like"/>
</dbReference>
<dbReference type="Proteomes" id="UP000502831">
    <property type="component" value="Chromosome"/>
</dbReference>
<name>A0A6G9VTY0_9BACT</name>
<reference evidence="1 2" key="1">
    <citation type="journal article" date="2017" name="Environ. Sci. Technol.">
        <title>Organohalide Respiration with Chlorinated Ethenes under Low pH Conditions.</title>
        <authorList>
            <person name="Yang Y."/>
            <person name="Capiro N.L."/>
            <person name="Marcet T.F."/>
            <person name="Yan J."/>
            <person name="Pennell K.D."/>
            <person name="Loffler F.E."/>
        </authorList>
    </citation>
    <scope>NUCLEOTIDE SEQUENCE [LARGE SCALE GENOMIC DNA]</scope>
    <source>
        <strain evidence="1 2">ACSDCE</strain>
    </source>
</reference>
<dbReference type="SUPFAM" id="SSF55073">
    <property type="entry name" value="Nucleotide cyclase"/>
    <property type="match status" value="1"/>
</dbReference>
<dbReference type="Gene3D" id="3.30.70.270">
    <property type="match status" value="1"/>
</dbReference>
<dbReference type="GO" id="GO:0071111">
    <property type="term" value="F:cyclic-guanylate-specific phosphodiesterase activity"/>
    <property type="evidence" value="ECO:0007669"/>
    <property type="project" value="InterPro"/>
</dbReference>
<proteinExistence type="predicted"/>
<dbReference type="PROSITE" id="PS50883">
    <property type="entry name" value="EAL"/>
    <property type="match status" value="1"/>
</dbReference>
<protein>
    <submittedName>
        <fullName evidence="1">EAL domain-containing protein</fullName>
    </submittedName>
</protein>